<dbReference type="RefSeq" id="WP_301201217.1">
    <property type="nucleotide sequence ID" value="NZ_JAPDPI010000038.1"/>
</dbReference>
<evidence type="ECO:0000313" key="6">
    <source>
        <dbReference type="Proteomes" id="UP001207408"/>
    </source>
</evidence>
<dbReference type="SMART" id="SM00710">
    <property type="entry name" value="PbH1"/>
    <property type="match status" value="5"/>
</dbReference>
<reference evidence="5" key="1">
    <citation type="submission" date="2022-10" db="EMBL/GenBank/DDBJ databases">
        <authorList>
            <person name="Yu W.X."/>
        </authorList>
    </citation>
    <scope>NUCLEOTIDE SEQUENCE</scope>
    <source>
        <strain evidence="5">D04</strain>
    </source>
</reference>
<evidence type="ECO:0000256" key="4">
    <source>
        <dbReference type="RuleBase" id="RU361169"/>
    </source>
</evidence>
<dbReference type="InterPro" id="IPR012334">
    <property type="entry name" value="Pectin_lyas_fold"/>
</dbReference>
<dbReference type="EMBL" id="JAPDPI010000038">
    <property type="protein sequence ID" value="MCW3807122.1"/>
    <property type="molecule type" value="Genomic_DNA"/>
</dbReference>
<accession>A0AAE3MHF6</accession>
<dbReference type="AlphaFoldDB" id="A0AAE3MHF6"/>
<keyword evidence="3 4" id="KW-0326">Glycosidase</keyword>
<keyword evidence="2 4" id="KW-0378">Hydrolase</keyword>
<keyword evidence="6" id="KW-1185">Reference proteome</keyword>
<sequence>MYIRHIIILVFLIFTLWIGGCSYSDSKEQTKPMDSWQKANEILKDIKAPVFPDKTFHVSDFGAIADGISDCSKAFKNAIDACHNSGGGRVVVSEGDYLTGPIYLKSNVNLHLAKGARIMFSTNPNDYLPVVHTRWEGVELMNYSPLVYAYKEKNIAITGEGILDGQASKENWWAWHGRTKNGWKEGDPNQFDPENRPALFEMCKKGVPVSERVFGEGHYLRPQFLQPYLCENVLLQGFTIKNSPMWILHPVLCNNVIIKGVNVDSRGPNTDGCDPESCKNVLIDNCTFNTGDDCIALKSGRNEDGHRIDKPIENVIVRNCKMKDGHGGFVVGSEISAGAKNIFVEDCNMDSPHLTRAIRIKTNSARGGVIEKVYMRNLEVGKVSESLLKINLFYEDGEGHEHTPQVKDIWLENVTCKSLRFPLFLLGYEDSKISGIKLKNIVIENAKEASIIRNVSDITMEDIKIQTSREVNLWGTVNEK</sequence>
<dbReference type="InterPro" id="IPR011050">
    <property type="entry name" value="Pectin_lyase_fold/virulence"/>
</dbReference>
<dbReference type="GO" id="GO:0005975">
    <property type="term" value="P:carbohydrate metabolic process"/>
    <property type="evidence" value="ECO:0007669"/>
    <property type="project" value="InterPro"/>
</dbReference>
<dbReference type="PANTHER" id="PTHR31339">
    <property type="entry name" value="PECTIN LYASE-RELATED"/>
    <property type="match status" value="1"/>
</dbReference>
<comment type="similarity">
    <text evidence="1 4">Belongs to the glycosyl hydrolase 28 family.</text>
</comment>
<gene>
    <name evidence="5" type="ORF">OM074_15910</name>
</gene>
<dbReference type="Gene3D" id="2.160.20.10">
    <property type="entry name" value="Single-stranded right-handed beta-helix, Pectin lyase-like"/>
    <property type="match status" value="1"/>
</dbReference>
<dbReference type="GO" id="GO:0004650">
    <property type="term" value="F:polygalacturonase activity"/>
    <property type="evidence" value="ECO:0007669"/>
    <property type="project" value="InterPro"/>
</dbReference>
<dbReference type="PROSITE" id="PS51257">
    <property type="entry name" value="PROKAR_LIPOPROTEIN"/>
    <property type="match status" value="1"/>
</dbReference>
<proteinExistence type="inferred from homology"/>
<dbReference type="Pfam" id="PF00295">
    <property type="entry name" value="Glyco_hydro_28"/>
    <property type="match status" value="1"/>
</dbReference>
<dbReference type="InterPro" id="IPR000743">
    <property type="entry name" value="Glyco_hydro_28"/>
</dbReference>
<dbReference type="PANTHER" id="PTHR31339:SF9">
    <property type="entry name" value="PLASMIN AND FIBRONECTIN-BINDING PROTEIN A"/>
    <property type="match status" value="1"/>
</dbReference>
<evidence type="ECO:0000313" key="5">
    <source>
        <dbReference type="EMBL" id="MCW3807122.1"/>
    </source>
</evidence>
<evidence type="ECO:0000256" key="1">
    <source>
        <dbReference type="ARBA" id="ARBA00008834"/>
    </source>
</evidence>
<comment type="caution">
    <text evidence="5">The sequence shown here is derived from an EMBL/GenBank/DDBJ whole genome shotgun (WGS) entry which is preliminary data.</text>
</comment>
<dbReference type="SUPFAM" id="SSF51126">
    <property type="entry name" value="Pectin lyase-like"/>
    <property type="match status" value="1"/>
</dbReference>
<protein>
    <submittedName>
        <fullName evidence="5">Glycoside hydrolase family 28 protein</fullName>
    </submittedName>
</protein>
<name>A0AAE3MHF6_9BACT</name>
<organism evidence="5 6">
    <name type="scientific">Plebeiibacterium marinum</name>
    <dbReference type="NCBI Taxonomy" id="2992111"/>
    <lineage>
        <taxon>Bacteria</taxon>
        <taxon>Pseudomonadati</taxon>
        <taxon>Bacteroidota</taxon>
        <taxon>Bacteroidia</taxon>
        <taxon>Marinilabiliales</taxon>
        <taxon>Marinilabiliaceae</taxon>
        <taxon>Plebeiibacterium</taxon>
    </lineage>
</organism>
<dbReference type="PROSITE" id="PS00502">
    <property type="entry name" value="POLYGALACTURONASE"/>
    <property type="match status" value="1"/>
</dbReference>
<evidence type="ECO:0000256" key="3">
    <source>
        <dbReference type="ARBA" id="ARBA00023295"/>
    </source>
</evidence>
<dbReference type="Proteomes" id="UP001207408">
    <property type="component" value="Unassembled WGS sequence"/>
</dbReference>
<dbReference type="InterPro" id="IPR006626">
    <property type="entry name" value="PbH1"/>
</dbReference>
<dbReference type="InterPro" id="IPR051801">
    <property type="entry name" value="GH28_Enzymes"/>
</dbReference>
<evidence type="ECO:0000256" key="2">
    <source>
        <dbReference type="ARBA" id="ARBA00022801"/>
    </source>
</evidence>